<dbReference type="InterPro" id="IPR018490">
    <property type="entry name" value="cNMP-bd_dom_sf"/>
</dbReference>
<keyword evidence="6" id="KW-1185">Reference proteome</keyword>
<dbReference type="Gene3D" id="1.10.10.10">
    <property type="entry name" value="Winged helix-like DNA-binding domain superfamily/Winged helix DNA-binding domain"/>
    <property type="match status" value="1"/>
</dbReference>
<dbReference type="STRING" id="121290.APY04_3020"/>
<keyword evidence="1" id="KW-0805">Transcription regulation</keyword>
<dbReference type="Gene3D" id="2.60.120.10">
    <property type="entry name" value="Jelly Rolls"/>
    <property type="match status" value="1"/>
</dbReference>
<accession>A0A109BAP5</accession>
<dbReference type="GO" id="GO:0006355">
    <property type="term" value="P:regulation of DNA-templated transcription"/>
    <property type="evidence" value="ECO:0007669"/>
    <property type="project" value="InterPro"/>
</dbReference>
<dbReference type="PATRIC" id="fig|121290.4.peg.624"/>
<evidence type="ECO:0000256" key="3">
    <source>
        <dbReference type="ARBA" id="ARBA00023163"/>
    </source>
</evidence>
<reference evidence="5 6" key="1">
    <citation type="submission" date="2015-10" db="EMBL/GenBank/DDBJ databases">
        <title>Transcriptomic analysis of a linuron degrading triple-species bacterial consortium.</title>
        <authorList>
            <person name="Albers P."/>
        </authorList>
    </citation>
    <scope>NUCLEOTIDE SEQUENCE [LARGE SCALE GENOMIC DNA]</scope>
    <source>
        <strain evidence="5 6">WDL6</strain>
    </source>
</reference>
<evidence type="ECO:0000313" key="5">
    <source>
        <dbReference type="EMBL" id="KWT65271.1"/>
    </source>
</evidence>
<organism evidence="5 6">
    <name type="scientific">Hyphomicrobium sulfonivorans</name>
    <dbReference type="NCBI Taxonomy" id="121290"/>
    <lineage>
        <taxon>Bacteria</taxon>
        <taxon>Pseudomonadati</taxon>
        <taxon>Pseudomonadota</taxon>
        <taxon>Alphaproteobacteria</taxon>
        <taxon>Hyphomicrobiales</taxon>
        <taxon>Hyphomicrobiaceae</taxon>
        <taxon>Hyphomicrobium</taxon>
    </lineage>
</organism>
<name>A0A109BAP5_HYPSL</name>
<dbReference type="InterPro" id="IPR012318">
    <property type="entry name" value="HTH_CRP"/>
</dbReference>
<dbReference type="Proteomes" id="UP000059074">
    <property type="component" value="Unassembled WGS sequence"/>
</dbReference>
<dbReference type="InterPro" id="IPR036388">
    <property type="entry name" value="WH-like_DNA-bd_sf"/>
</dbReference>
<dbReference type="PROSITE" id="PS51063">
    <property type="entry name" value="HTH_CRP_2"/>
    <property type="match status" value="1"/>
</dbReference>
<comment type="caution">
    <text evidence="5">The sequence shown here is derived from an EMBL/GenBank/DDBJ whole genome shotgun (WGS) entry which is preliminary data.</text>
</comment>
<dbReference type="AlphaFoldDB" id="A0A109BAP5"/>
<dbReference type="InterPro" id="IPR014710">
    <property type="entry name" value="RmlC-like_jellyroll"/>
</dbReference>
<keyword evidence="2" id="KW-0238">DNA-binding</keyword>
<sequence length="178" mass="19631">MFYRVERGALCHYIRWADGRHDVIEFAFPGDIIGFGHMDTHISTAQAAARTIVSHIDPAEFEQLMADDAQLAGRYASAVDREFEFMRLRAVQSTQDAPARRVASFLAALSYMGVREGRDANLIPDEVSSGAVADQLGMNIASLARVLSDLKTRGMISESPQGLRILDLDALEQFADAR</sequence>
<protein>
    <submittedName>
        <fullName evidence="5">Transcriptional regulator, Crp/Fnr family</fullName>
    </submittedName>
</protein>
<evidence type="ECO:0000313" key="6">
    <source>
        <dbReference type="Proteomes" id="UP000059074"/>
    </source>
</evidence>
<dbReference type="InterPro" id="IPR000595">
    <property type="entry name" value="cNMP-bd_dom"/>
</dbReference>
<proteinExistence type="predicted"/>
<dbReference type="SUPFAM" id="SSF51206">
    <property type="entry name" value="cAMP-binding domain-like"/>
    <property type="match status" value="1"/>
</dbReference>
<feature type="domain" description="HTH crp-type" evidence="4">
    <location>
        <begin position="95"/>
        <end position="169"/>
    </location>
</feature>
<dbReference type="GO" id="GO:0003677">
    <property type="term" value="F:DNA binding"/>
    <property type="evidence" value="ECO:0007669"/>
    <property type="project" value="UniProtKB-KW"/>
</dbReference>
<evidence type="ECO:0000256" key="2">
    <source>
        <dbReference type="ARBA" id="ARBA00023125"/>
    </source>
</evidence>
<evidence type="ECO:0000259" key="4">
    <source>
        <dbReference type="PROSITE" id="PS51063"/>
    </source>
</evidence>
<gene>
    <name evidence="5" type="ORF">APY04_3020</name>
</gene>
<dbReference type="Pfam" id="PF13545">
    <property type="entry name" value="HTH_Crp_2"/>
    <property type="match status" value="1"/>
</dbReference>
<dbReference type="EMBL" id="LMTR01000082">
    <property type="protein sequence ID" value="KWT65271.1"/>
    <property type="molecule type" value="Genomic_DNA"/>
</dbReference>
<dbReference type="InterPro" id="IPR036390">
    <property type="entry name" value="WH_DNA-bd_sf"/>
</dbReference>
<dbReference type="CDD" id="cd00038">
    <property type="entry name" value="CAP_ED"/>
    <property type="match status" value="1"/>
</dbReference>
<dbReference type="SUPFAM" id="SSF46785">
    <property type="entry name" value="Winged helix' DNA-binding domain"/>
    <property type="match status" value="1"/>
</dbReference>
<evidence type="ECO:0000256" key="1">
    <source>
        <dbReference type="ARBA" id="ARBA00023015"/>
    </source>
</evidence>
<keyword evidence="3" id="KW-0804">Transcription</keyword>